<reference evidence="3" key="1">
    <citation type="submission" date="2016-06" db="EMBL/GenBank/DDBJ databases">
        <title>Complete genome sequence of Actinoalloteichus fjordicus DSM 46855 (=ADI127-17), type strain of the new species Actinoalloteichus fjordicus.</title>
        <authorList>
            <person name="Ruckert C."/>
            <person name="Nouioui I."/>
            <person name="Willmese J."/>
            <person name="van Wezel G."/>
            <person name="Klenk H.-P."/>
            <person name="Kalinowski J."/>
            <person name="Zotchev S.B."/>
        </authorList>
    </citation>
    <scope>NUCLEOTIDE SEQUENCE [LARGE SCALE GENOMIC DNA]</scope>
    <source>
        <strain evidence="3">ADI127-7</strain>
    </source>
</reference>
<keyword evidence="3" id="KW-1185">Reference proteome</keyword>
<dbReference type="InterPro" id="IPR051218">
    <property type="entry name" value="Sec_MonoDiacylglyc_Lipase"/>
</dbReference>
<dbReference type="SMR" id="A0AAC9L9G2"/>
<dbReference type="SUPFAM" id="SSF53474">
    <property type="entry name" value="alpha/beta-Hydrolases"/>
    <property type="match status" value="1"/>
</dbReference>
<dbReference type="CDD" id="cd00519">
    <property type="entry name" value="Lipase_3"/>
    <property type="match status" value="1"/>
</dbReference>
<evidence type="ECO:0000313" key="2">
    <source>
        <dbReference type="EMBL" id="APU13396.1"/>
    </source>
</evidence>
<dbReference type="InterPro" id="IPR002921">
    <property type="entry name" value="Fungal_lipase-type"/>
</dbReference>
<dbReference type="Gene3D" id="3.40.50.1820">
    <property type="entry name" value="alpha/beta hydrolase"/>
    <property type="match status" value="1"/>
</dbReference>
<dbReference type="PANTHER" id="PTHR45856">
    <property type="entry name" value="ALPHA/BETA-HYDROLASES SUPERFAMILY PROTEIN"/>
    <property type="match status" value="1"/>
</dbReference>
<dbReference type="EMBL" id="CP016076">
    <property type="protein sequence ID" value="APU13396.1"/>
    <property type="molecule type" value="Genomic_DNA"/>
</dbReference>
<dbReference type="KEGG" id="acad:UA74_06615"/>
<feature type="domain" description="Fungal lipase-type" evidence="1">
    <location>
        <begin position="76"/>
        <end position="208"/>
    </location>
</feature>
<organism evidence="2 3">
    <name type="scientific">Actinoalloteichus fjordicus</name>
    <dbReference type="NCBI Taxonomy" id="1612552"/>
    <lineage>
        <taxon>Bacteria</taxon>
        <taxon>Bacillati</taxon>
        <taxon>Actinomycetota</taxon>
        <taxon>Actinomycetes</taxon>
        <taxon>Pseudonocardiales</taxon>
        <taxon>Pseudonocardiaceae</taxon>
        <taxon>Actinoalloteichus</taxon>
    </lineage>
</organism>
<evidence type="ECO:0000259" key="1">
    <source>
        <dbReference type="Pfam" id="PF01764"/>
    </source>
</evidence>
<gene>
    <name evidence="2" type="ORF">UA74_06615</name>
</gene>
<dbReference type="PANTHER" id="PTHR45856:SF11">
    <property type="entry name" value="FUNGAL LIPASE-LIKE DOMAIN-CONTAINING PROTEIN"/>
    <property type="match status" value="1"/>
</dbReference>
<dbReference type="RefSeq" id="WP_075743487.1">
    <property type="nucleotide sequence ID" value="NZ_CP016076.1"/>
</dbReference>
<sequence>MTVSALDHRVTGYQLDHAYWLGKAAKLAYSGEEEIRAETARWGFDRFRFLHVVRDLPVPLDDTQAYLAASDHMIILAFRGTEITQIKDWLTDATTPVAPGPADRGLVHLGFDQALATVLPLVCQGIKELRTNDQSIWLTGHSLGGALAMLAAATLYFEDPNLTPDGVYTFGQPRTCDPRLAHAYDEALEGRTFRFVNNNDIVPQLPPEPVFRHVKAARYFDRTGALHEQLSLWGGIADKVGGHTDELLLPGSDALKDHPMDRYLENIEKNL</sequence>
<name>A0AAC9L9G2_9PSEU</name>
<dbReference type="EC" id="3.1.1.3" evidence="2"/>
<protein>
    <submittedName>
        <fullName evidence="2">Lipase (Class 3)</fullName>
        <ecNumber evidence="2">3.1.1.3</ecNumber>
    </submittedName>
</protein>
<dbReference type="GO" id="GO:0004806">
    <property type="term" value="F:triacylglycerol lipase activity"/>
    <property type="evidence" value="ECO:0007669"/>
    <property type="project" value="UniProtKB-EC"/>
</dbReference>
<evidence type="ECO:0000313" key="3">
    <source>
        <dbReference type="Proteomes" id="UP000185511"/>
    </source>
</evidence>
<dbReference type="GO" id="GO:0006629">
    <property type="term" value="P:lipid metabolic process"/>
    <property type="evidence" value="ECO:0007669"/>
    <property type="project" value="InterPro"/>
</dbReference>
<dbReference type="AlphaFoldDB" id="A0AAC9L9G2"/>
<dbReference type="InterPro" id="IPR029058">
    <property type="entry name" value="AB_hydrolase_fold"/>
</dbReference>
<proteinExistence type="predicted"/>
<accession>A0AAC9L9G2</accession>
<keyword evidence="2" id="KW-0378">Hydrolase</keyword>
<dbReference type="Proteomes" id="UP000185511">
    <property type="component" value="Chromosome"/>
</dbReference>
<dbReference type="Pfam" id="PF01764">
    <property type="entry name" value="Lipase_3"/>
    <property type="match status" value="1"/>
</dbReference>